<accession>A0ABW1PFW9</accession>
<dbReference type="PANTHER" id="PTHR46082:SF6">
    <property type="entry name" value="AAA+ ATPASE DOMAIN-CONTAINING PROTEIN-RELATED"/>
    <property type="match status" value="1"/>
</dbReference>
<organism evidence="2 3">
    <name type="scientific">Saccharothrix lopnurensis</name>
    <dbReference type="NCBI Taxonomy" id="1670621"/>
    <lineage>
        <taxon>Bacteria</taxon>
        <taxon>Bacillati</taxon>
        <taxon>Actinomycetota</taxon>
        <taxon>Actinomycetes</taxon>
        <taxon>Pseudonocardiales</taxon>
        <taxon>Pseudonocardiaceae</taxon>
        <taxon>Saccharothrix</taxon>
    </lineage>
</organism>
<feature type="compositionally biased region" description="Basic and acidic residues" evidence="1">
    <location>
        <begin position="719"/>
        <end position="728"/>
    </location>
</feature>
<dbReference type="NCBIfam" id="NF040586">
    <property type="entry name" value="FxSxx_TPR"/>
    <property type="match status" value="1"/>
</dbReference>
<sequence>MVEPGAAGRVGQSGAASGGANLFQAGRDITVHGDVVGGVPAVESVSPPPSVGRVPVAPGLFVGRGEELARLGAVVAGAGRAAVVAVHGLGGVGKSALAARFAAVRAEAFELVWWVTADSPAALDAGLAELAEAVVPETARLPPEERVRLGVRWLATHDGWLLVLDNLTAPADAAELLERVRTGTVLITSRRGGGWRGVGTVVLDVLPPAEAVELMTGLVRAEWPDADVRGADALCAELGWLPLAVEQAAAYLAQARIPPTGYRDLLARYPARMFAATAEGGDAQRTAARIWRVTLDRLADTPLAGRVLRVLAWWAPDAVPRALLDGTADEPDLVEALGRLAAHSMITLTGDTIGVHRLVQAITRTPDPHDPHRRTRDIDAARATATTALITGLLGRDPRDPADWPHHRLVLPHARALLDHSTAAADTGDTCDLLAHLGRYLVGQGDSATALAYFTRALHGRERILGHTHRNTLASRNDLAYAYWFVGDLRRAIALRESTAADYERLLGSDHPDTLTARNDLAYVYRFAGDLHRAIPLHEACLADRERVLGPDHPHTLTAQDTLAAAYLFAGHPWRAIPLHEKTLTDRERVLGPDHPDTLLSRNDLASAYSVAGSPRRAIPLHEATLADRERVLGPDHPDTLITRNNLATSYRAVGDFQRAIRLHESVLADRERVLGPDHPDTLASRNNIAFSHWCAGDPRRAITLYESTVADCERVLGPDHPDTKLYRENLAGTRRSNGPDAVAPTSPSPDDAPPP</sequence>
<dbReference type="Gene3D" id="1.25.40.10">
    <property type="entry name" value="Tetratricopeptide repeat domain"/>
    <property type="match status" value="2"/>
</dbReference>
<dbReference type="SUPFAM" id="SSF48452">
    <property type="entry name" value="TPR-like"/>
    <property type="match status" value="3"/>
</dbReference>
<feature type="compositionally biased region" description="Pro residues" evidence="1">
    <location>
        <begin position="747"/>
        <end position="756"/>
    </location>
</feature>
<dbReference type="SUPFAM" id="SSF52540">
    <property type="entry name" value="P-loop containing nucleoside triphosphate hydrolases"/>
    <property type="match status" value="1"/>
</dbReference>
<protein>
    <submittedName>
        <fullName evidence="2">FxSxx-COOH system tetratricopeptide repeat protein</fullName>
    </submittedName>
</protein>
<evidence type="ECO:0000256" key="1">
    <source>
        <dbReference type="SAM" id="MobiDB-lite"/>
    </source>
</evidence>
<gene>
    <name evidence="2" type="primary">fxsT</name>
    <name evidence="2" type="ORF">ACFP3R_32325</name>
</gene>
<dbReference type="RefSeq" id="WP_380641691.1">
    <property type="nucleotide sequence ID" value="NZ_JBHSQO010000053.1"/>
</dbReference>
<feature type="region of interest" description="Disordered" evidence="1">
    <location>
        <begin position="719"/>
        <end position="756"/>
    </location>
</feature>
<keyword evidence="3" id="KW-1185">Reference proteome</keyword>
<dbReference type="InterPro" id="IPR027417">
    <property type="entry name" value="P-loop_NTPase"/>
</dbReference>
<evidence type="ECO:0000313" key="3">
    <source>
        <dbReference type="Proteomes" id="UP001596220"/>
    </source>
</evidence>
<dbReference type="InterPro" id="IPR011990">
    <property type="entry name" value="TPR-like_helical_dom_sf"/>
</dbReference>
<proteinExistence type="predicted"/>
<name>A0ABW1PFW9_9PSEU</name>
<dbReference type="Gene3D" id="3.40.50.300">
    <property type="entry name" value="P-loop containing nucleotide triphosphate hydrolases"/>
    <property type="match status" value="1"/>
</dbReference>
<evidence type="ECO:0000313" key="2">
    <source>
        <dbReference type="EMBL" id="MFC6093978.1"/>
    </source>
</evidence>
<dbReference type="EMBL" id="JBHSQO010000053">
    <property type="protein sequence ID" value="MFC6093978.1"/>
    <property type="molecule type" value="Genomic_DNA"/>
</dbReference>
<reference evidence="3" key="1">
    <citation type="journal article" date="2019" name="Int. J. Syst. Evol. Microbiol.">
        <title>The Global Catalogue of Microorganisms (GCM) 10K type strain sequencing project: providing services to taxonomists for standard genome sequencing and annotation.</title>
        <authorList>
            <consortium name="The Broad Institute Genomics Platform"/>
            <consortium name="The Broad Institute Genome Sequencing Center for Infectious Disease"/>
            <person name="Wu L."/>
            <person name="Ma J."/>
        </authorList>
    </citation>
    <scope>NUCLEOTIDE SEQUENCE [LARGE SCALE GENOMIC DNA]</scope>
    <source>
        <strain evidence="3">CGMCC 4.7246</strain>
    </source>
</reference>
<dbReference type="PANTHER" id="PTHR46082">
    <property type="entry name" value="ATP/GTP-BINDING PROTEIN-RELATED"/>
    <property type="match status" value="1"/>
</dbReference>
<dbReference type="Pfam" id="PF13374">
    <property type="entry name" value="TPR_10"/>
    <property type="match status" value="1"/>
</dbReference>
<dbReference type="Proteomes" id="UP001596220">
    <property type="component" value="Unassembled WGS sequence"/>
</dbReference>
<dbReference type="InterPro" id="IPR053137">
    <property type="entry name" value="NLR-like"/>
</dbReference>
<dbReference type="Pfam" id="PF13424">
    <property type="entry name" value="TPR_12"/>
    <property type="match status" value="3"/>
</dbReference>
<comment type="caution">
    <text evidence="2">The sequence shown here is derived from an EMBL/GenBank/DDBJ whole genome shotgun (WGS) entry which is preliminary data.</text>
</comment>